<dbReference type="GO" id="GO:0016740">
    <property type="term" value="F:transferase activity"/>
    <property type="evidence" value="ECO:0007669"/>
    <property type="project" value="UniProtKB-KW"/>
</dbReference>
<keyword evidence="7 11" id="KW-0274">FAD</keyword>
<comment type="catalytic activity">
    <reaction evidence="10 11 12">
        <text>L-threonyl-[protein] + FAD = FMN-L-threonyl-[protein] + AMP + H(+)</text>
        <dbReference type="Rhea" id="RHEA:36847"/>
        <dbReference type="Rhea" id="RHEA-COMP:11060"/>
        <dbReference type="Rhea" id="RHEA-COMP:11061"/>
        <dbReference type="ChEBI" id="CHEBI:15378"/>
        <dbReference type="ChEBI" id="CHEBI:30013"/>
        <dbReference type="ChEBI" id="CHEBI:57692"/>
        <dbReference type="ChEBI" id="CHEBI:74257"/>
        <dbReference type="ChEBI" id="CHEBI:456215"/>
        <dbReference type="EC" id="2.7.1.180"/>
    </reaction>
</comment>
<dbReference type="PANTHER" id="PTHR30040">
    <property type="entry name" value="THIAMINE BIOSYNTHESIS LIPOPROTEIN APBE"/>
    <property type="match status" value="1"/>
</dbReference>
<dbReference type="EMBL" id="JACOOK010000002">
    <property type="protein sequence ID" value="MBC5616514.1"/>
    <property type="molecule type" value="Genomic_DNA"/>
</dbReference>
<comment type="caution">
    <text evidence="13">The sequence shown here is derived from an EMBL/GenBank/DDBJ whole genome shotgun (WGS) entry which is preliminary data.</text>
</comment>
<comment type="similarity">
    <text evidence="11 12">Belongs to the ApbE family.</text>
</comment>
<dbReference type="Gene3D" id="3.10.520.10">
    <property type="entry name" value="ApbE-like domains"/>
    <property type="match status" value="1"/>
</dbReference>
<keyword evidence="8 11" id="KW-0460">Magnesium</keyword>
<organism evidence="13 14">
    <name type="scientific">Alistipes hominis</name>
    <dbReference type="NCBI Taxonomy" id="2763015"/>
    <lineage>
        <taxon>Bacteria</taxon>
        <taxon>Pseudomonadati</taxon>
        <taxon>Bacteroidota</taxon>
        <taxon>Bacteroidia</taxon>
        <taxon>Bacteroidales</taxon>
        <taxon>Rikenellaceae</taxon>
        <taxon>Alistipes</taxon>
    </lineage>
</organism>
<gene>
    <name evidence="13" type="ORF">H8S08_05700</name>
</gene>
<evidence type="ECO:0000256" key="9">
    <source>
        <dbReference type="ARBA" id="ARBA00031306"/>
    </source>
</evidence>
<dbReference type="InterPro" id="IPR003374">
    <property type="entry name" value="ApbE-like_sf"/>
</dbReference>
<evidence type="ECO:0000256" key="11">
    <source>
        <dbReference type="PIRNR" id="PIRNR006268"/>
    </source>
</evidence>
<dbReference type="PROSITE" id="PS51257">
    <property type="entry name" value="PROKAR_LIPOPROTEIN"/>
    <property type="match status" value="1"/>
</dbReference>
<protein>
    <recommendedName>
        <fullName evidence="3 11">FAD:protein FMN transferase</fullName>
        <ecNumber evidence="2 11">2.7.1.180</ecNumber>
    </recommendedName>
    <alternativeName>
        <fullName evidence="9 11">Flavin transferase</fullName>
    </alternativeName>
</protein>
<dbReference type="PANTHER" id="PTHR30040:SF2">
    <property type="entry name" value="FAD:PROTEIN FMN TRANSFERASE"/>
    <property type="match status" value="1"/>
</dbReference>
<keyword evidence="12" id="KW-1003">Cell membrane</keyword>
<name>A0ABR7CLI4_9BACT</name>
<keyword evidence="6 11" id="KW-0479">Metal-binding</keyword>
<dbReference type="Pfam" id="PF02424">
    <property type="entry name" value="ApbE"/>
    <property type="match status" value="1"/>
</dbReference>
<evidence type="ECO:0000256" key="8">
    <source>
        <dbReference type="ARBA" id="ARBA00022842"/>
    </source>
</evidence>
<evidence type="ECO:0000313" key="13">
    <source>
        <dbReference type="EMBL" id="MBC5616514.1"/>
    </source>
</evidence>
<keyword evidence="5 11" id="KW-0808">Transferase</keyword>
<evidence type="ECO:0000313" key="14">
    <source>
        <dbReference type="Proteomes" id="UP000636891"/>
    </source>
</evidence>
<dbReference type="InterPro" id="IPR024932">
    <property type="entry name" value="ApbE"/>
</dbReference>
<dbReference type="PIRSF" id="PIRSF006268">
    <property type="entry name" value="ApbE"/>
    <property type="match status" value="1"/>
</dbReference>
<evidence type="ECO:0000256" key="7">
    <source>
        <dbReference type="ARBA" id="ARBA00022827"/>
    </source>
</evidence>
<comment type="function">
    <text evidence="12">Flavin transferase that catalyzes the transfer of the FMN moiety of FAD and its covalent binding to the hydroxyl group of a threonine residue in a target flavoprotein.</text>
</comment>
<evidence type="ECO:0000256" key="3">
    <source>
        <dbReference type="ARBA" id="ARBA00016337"/>
    </source>
</evidence>
<keyword evidence="12" id="KW-0997">Cell inner membrane</keyword>
<proteinExistence type="inferred from homology"/>
<reference evidence="13 14" key="1">
    <citation type="submission" date="2020-08" db="EMBL/GenBank/DDBJ databases">
        <title>Genome public.</title>
        <authorList>
            <person name="Liu C."/>
            <person name="Sun Q."/>
        </authorList>
    </citation>
    <scope>NUCLEOTIDE SEQUENCE [LARGE SCALE GENOMIC DNA]</scope>
    <source>
        <strain evidence="13 14">New-7</strain>
    </source>
</reference>
<keyword evidence="14" id="KW-1185">Reference proteome</keyword>
<evidence type="ECO:0000256" key="1">
    <source>
        <dbReference type="ARBA" id="ARBA00001946"/>
    </source>
</evidence>
<keyword evidence="12" id="KW-0449">Lipoprotein</keyword>
<dbReference type="EC" id="2.7.1.180" evidence="2 11"/>
<evidence type="ECO:0000256" key="6">
    <source>
        <dbReference type="ARBA" id="ARBA00022723"/>
    </source>
</evidence>
<sequence>MKFKIGLLGIVALAVAACGGVKKDNQVTVIDGFAQGGTYHIVIKSDRPVDLKGQVDSLLREIDNSMSLFNPDSRLSRLNRNETDSVDAFIADCIAEAERLSRETDGAYDITVKPLTAAYGFAGDSVVQQPNVDSLLRFVGYRKIAVDGGRLRKEDPRMQLDLNSIAQGATSDYIAAYFDSLGLTDYIVEVGGEIFCRGSNAEGKPWRVGIDRPAEGNVLPGADLETVIGLSGQGLATSGNYRKFYTDDKGRKIVHTINARTGEPIISNLLSVTVVGPTATLADAYGTVCMILGLEKSKEFLAGHPELHAYLIYSDDRGNYQTYLTPGMEAMIARQASTRQ</sequence>
<dbReference type="SUPFAM" id="SSF143631">
    <property type="entry name" value="ApbE-like"/>
    <property type="match status" value="1"/>
</dbReference>
<dbReference type="Proteomes" id="UP000636891">
    <property type="component" value="Unassembled WGS sequence"/>
</dbReference>
<keyword evidence="4 11" id="KW-0285">Flavoprotein</keyword>
<comment type="subcellular location">
    <subcellularLocation>
        <location evidence="12">Cell inner membrane</location>
        <topology evidence="12">Lipid-anchor</topology>
        <orientation evidence="12">Periplasmic side</orientation>
    </subcellularLocation>
</comment>
<evidence type="ECO:0000256" key="5">
    <source>
        <dbReference type="ARBA" id="ARBA00022679"/>
    </source>
</evidence>
<comment type="cofactor">
    <cofactor evidence="1 12">
        <name>Mg(2+)</name>
        <dbReference type="ChEBI" id="CHEBI:18420"/>
    </cofactor>
</comment>
<keyword evidence="12" id="KW-0472">Membrane</keyword>
<evidence type="ECO:0000256" key="4">
    <source>
        <dbReference type="ARBA" id="ARBA00022630"/>
    </source>
</evidence>
<dbReference type="RefSeq" id="WP_118657185.1">
    <property type="nucleotide sequence ID" value="NZ_JACOOK010000002.1"/>
</dbReference>
<evidence type="ECO:0000256" key="2">
    <source>
        <dbReference type="ARBA" id="ARBA00011955"/>
    </source>
</evidence>
<evidence type="ECO:0000256" key="12">
    <source>
        <dbReference type="RuleBase" id="RU363002"/>
    </source>
</evidence>
<accession>A0ABR7CLI4</accession>
<evidence type="ECO:0000256" key="10">
    <source>
        <dbReference type="ARBA" id="ARBA00048540"/>
    </source>
</evidence>